<dbReference type="EMBL" id="LAZR01003825">
    <property type="protein sequence ID" value="KKN14365.1"/>
    <property type="molecule type" value="Genomic_DNA"/>
</dbReference>
<evidence type="ECO:0000313" key="1">
    <source>
        <dbReference type="EMBL" id="KKN14365.1"/>
    </source>
</evidence>
<gene>
    <name evidence="1" type="ORF">LCGC14_0996940</name>
</gene>
<dbReference type="AlphaFoldDB" id="A0A0F9N464"/>
<protein>
    <submittedName>
        <fullName evidence="1">Uncharacterized protein</fullName>
    </submittedName>
</protein>
<name>A0A0F9N464_9ZZZZ</name>
<proteinExistence type="predicted"/>
<sequence>MTIDILIRAHREIELMMGYHRQNVRGMTYSYRMFAHDMNLLHPAITGGEQHMKNVMSGRVILPQDWTKVVNELLELAACGHKYPPRPGPFWHPNPMSEGERKHAAEMLVRWQQRTKRHNKSVGLEAQIHPDRISRIRHGRSCILPTELDRIAATFKTDRAGFLRGPAEQ</sequence>
<comment type="caution">
    <text evidence="1">The sequence shown here is derived from an EMBL/GenBank/DDBJ whole genome shotgun (WGS) entry which is preliminary data.</text>
</comment>
<organism evidence="1">
    <name type="scientific">marine sediment metagenome</name>
    <dbReference type="NCBI Taxonomy" id="412755"/>
    <lineage>
        <taxon>unclassified sequences</taxon>
        <taxon>metagenomes</taxon>
        <taxon>ecological metagenomes</taxon>
    </lineage>
</organism>
<accession>A0A0F9N464</accession>
<reference evidence="1" key="1">
    <citation type="journal article" date="2015" name="Nature">
        <title>Complex archaea that bridge the gap between prokaryotes and eukaryotes.</title>
        <authorList>
            <person name="Spang A."/>
            <person name="Saw J.H."/>
            <person name="Jorgensen S.L."/>
            <person name="Zaremba-Niedzwiedzka K."/>
            <person name="Martijn J."/>
            <person name="Lind A.E."/>
            <person name="van Eijk R."/>
            <person name="Schleper C."/>
            <person name="Guy L."/>
            <person name="Ettema T.J."/>
        </authorList>
    </citation>
    <scope>NUCLEOTIDE SEQUENCE</scope>
</reference>